<sequence>MPEVEGAPHSDTAAPAFLQGRARIRATRGAARWLRFSLSRTAPEGADVLHAKKVTIDQKLALLRLDTVSFPPGACAWRHVHPGPGLRHLLQGELTLQTDDHDTVVTAGDSWFEAANSPVRATASATMPKTGFVRFLVLPVSLQGTPSIRILDAADTSKPTLQVTHRNLDQVVRLPSG</sequence>
<dbReference type="InterPro" id="IPR011051">
    <property type="entry name" value="RmlC_Cupin_sf"/>
</dbReference>
<gene>
    <name evidence="2" type="ORF">ACFQ2S_20210</name>
</gene>
<dbReference type="EMBL" id="JBHTJT010000049">
    <property type="protein sequence ID" value="MFD0981963.1"/>
    <property type="molecule type" value="Genomic_DNA"/>
</dbReference>
<evidence type="ECO:0000313" key="3">
    <source>
        <dbReference type="Proteomes" id="UP001597108"/>
    </source>
</evidence>
<comment type="caution">
    <text evidence="2">The sequence shown here is derived from an EMBL/GenBank/DDBJ whole genome shotgun (WGS) entry which is preliminary data.</text>
</comment>
<proteinExistence type="predicted"/>
<name>A0ABW3IX13_9RHOB</name>
<organism evidence="2 3">
    <name type="scientific">Tropicimonas aquimaris</name>
    <dbReference type="NCBI Taxonomy" id="914152"/>
    <lineage>
        <taxon>Bacteria</taxon>
        <taxon>Pseudomonadati</taxon>
        <taxon>Pseudomonadota</taxon>
        <taxon>Alphaproteobacteria</taxon>
        <taxon>Rhodobacterales</taxon>
        <taxon>Roseobacteraceae</taxon>
        <taxon>Tropicimonas</taxon>
    </lineage>
</organism>
<dbReference type="InterPro" id="IPR014710">
    <property type="entry name" value="RmlC-like_jellyroll"/>
</dbReference>
<protein>
    <submittedName>
        <fullName evidence="2">Cupin domain-containing protein</fullName>
    </submittedName>
</protein>
<accession>A0ABW3IX13</accession>
<dbReference type="Gene3D" id="2.60.120.10">
    <property type="entry name" value="Jelly Rolls"/>
    <property type="match status" value="1"/>
</dbReference>
<feature type="domain" description="Cupin type-2" evidence="1">
    <location>
        <begin position="68"/>
        <end position="118"/>
    </location>
</feature>
<evidence type="ECO:0000259" key="1">
    <source>
        <dbReference type="Pfam" id="PF07883"/>
    </source>
</evidence>
<dbReference type="RefSeq" id="WP_386077299.1">
    <property type="nucleotide sequence ID" value="NZ_JBHTJT010000049.1"/>
</dbReference>
<evidence type="ECO:0000313" key="2">
    <source>
        <dbReference type="EMBL" id="MFD0981963.1"/>
    </source>
</evidence>
<dbReference type="SUPFAM" id="SSF51182">
    <property type="entry name" value="RmlC-like cupins"/>
    <property type="match status" value="1"/>
</dbReference>
<keyword evidence="3" id="KW-1185">Reference proteome</keyword>
<reference evidence="3" key="1">
    <citation type="journal article" date="2019" name="Int. J. Syst. Evol. Microbiol.">
        <title>The Global Catalogue of Microorganisms (GCM) 10K type strain sequencing project: providing services to taxonomists for standard genome sequencing and annotation.</title>
        <authorList>
            <consortium name="The Broad Institute Genomics Platform"/>
            <consortium name="The Broad Institute Genome Sequencing Center for Infectious Disease"/>
            <person name="Wu L."/>
            <person name="Ma J."/>
        </authorList>
    </citation>
    <scope>NUCLEOTIDE SEQUENCE [LARGE SCALE GENOMIC DNA]</scope>
    <source>
        <strain evidence="3">CCUG 60524</strain>
    </source>
</reference>
<dbReference type="Pfam" id="PF07883">
    <property type="entry name" value="Cupin_2"/>
    <property type="match status" value="1"/>
</dbReference>
<dbReference type="InterPro" id="IPR013096">
    <property type="entry name" value="Cupin_2"/>
</dbReference>
<dbReference type="Proteomes" id="UP001597108">
    <property type="component" value="Unassembled WGS sequence"/>
</dbReference>